<dbReference type="InterPro" id="IPR050469">
    <property type="entry name" value="Diguanylate_Cyclase"/>
</dbReference>
<evidence type="ECO:0000256" key="2">
    <source>
        <dbReference type="ARBA" id="ARBA00034247"/>
    </source>
</evidence>
<feature type="domain" description="GGDEF" evidence="4">
    <location>
        <begin position="211"/>
        <end position="346"/>
    </location>
</feature>
<dbReference type="EMBL" id="JAUHHC010000004">
    <property type="protein sequence ID" value="MDN3921993.1"/>
    <property type="molecule type" value="Genomic_DNA"/>
</dbReference>
<dbReference type="PANTHER" id="PTHR45138:SF9">
    <property type="entry name" value="DIGUANYLATE CYCLASE DGCM-RELATED"/>
    <property type="match status" value="1"/>
</dbReference>
<dbReference type="InterPro" id="IPR029787">
    <property type="entry name" value="Nucleotide_cyclase"/>
</dbReference>
<dbReference type="Gene3D" id="3.30.70.270">
    <property type="match status" value="1"/>
</dbReference>
<dbReference type="GO" id="GO:0052621">
    <property type="term" value="F:diguanylate cyclase activity"/>
    <property type="evidence" value="ECO:0007669"/>
    <property type="project" value="UniProtKB-EC"/>
</dbReference>
<protein>
    <recommendedName>
        <fullName evidence="1">diguanylate cyclase</fullName>
        <ecNumber evidence="1">2.7.7.65</ecNumber>
    </recommendedName>
</protein>
<dbReference type="EC" id="2.7.7.65" evidence="1"/>
<dbReference type="NCBIfam" id="TIGR00254">
    <property type="entry name" value="GGDEF"/>
    <property type="match status" value="1"/>
</dbReference>
<dbReference type="InterPro" id="IPR043128">
    <property type="entry name" value="Rev_trsase/Diguanyl_cyclase"/>
</dbReference>
<comment type="catalytic activity">
    <reaction evidence="2">
        <text>2 GTP = 3',3'-c-di-GMP + 2 diphosphate</text>
        <dbReference type="Rhea" id="RHEA:24898"/>
        <dbReference type="ChEBI" id="CHEBI:33019"/>
        <dbReference type="ChEBI" id="CHEBI:37565"/>
        <dbReference type="ChEBI" id="CHEBI:58805"/>
        <dbReference type="EC" id="2.7.7.65"/>
    </reaction>
</comment>
<keyword evidence="5" id="KW-0808">Transferase</keyword>
<sequence>MRYLDSRARSADHLRAALPLMTRQRSALHPVSYAVWYEHVSGRNPTLSRELQALTEAGEGLDEAQTWSLYRRHLGELDTGGAQKLSEGFSRVLDTMAASAAQAGDQTARFDSSLSSWVEQLLADPPAQTQVEVLRELLAGTREIRAAMRDLQRRLDSSQGEIGLLREEVQRARSEALIDALTGLANRRAFEQRLNECVVGGAGAAAGAAAEAPCLVLGDIDFFKKVNDSFGHSFGDHVLRAVAQTLKGVAADAALPARVGGEEFALLMPRAALPDAQKLAEAMRQSVAASRIRRGDRLQSIERVTISVGVTQLAVGESANDFFERADRALYASKRSGRNCVTVLAARAA</sequence>
<dbReference type="SMART" id="SM00267">
    <property type="entry name" value="GGDEF"/>
    <property type="match status" value="1"/>
</dbReference>
<comment type="caution">
    <text evidence="5">The sequence shown here is derived from an EMBL/GenBank/DDBJ whole genome shotgun (WGS) entry which is preliminary data.</text>
</comment>
<accession>A0ABT8DVG7</accession>
<keyword evidence="5" id="KW-0548">Nucleotidyltransferase</keyword>
<dbReference type="SUPFAM" id="SSF55073">
    <property type="entry name" value="Nucleotide cyclase"/>
    <property type="match status" value="1"/>
</dbReference>
<name>A0ABT8DVG7_9BURK</name>
<dbReference type="PROSITE" id="PS50887">
    <property type="entry name" value="GGDEF"/>
    <property type="match status" value="1"/>
</dbReference>
<reference evidence="5 6" key="1">
    <citation type="submission" date="2023-06" db="EMBL/GenBank/DDBJ databases">
        <title>Pelomonas sp. PFR6 16S ribosomal RNA gene Genome sequencing and assembly.</title>
        <authorList>
            <person name="Woo H."/>
        </authorList>
    </citation>
    <scope>NUCLEOTIDE SEQUENCE [LARGE SCALE GENOMIC DNA]</scope>
    <source>
        <strain evidence="5 6">PFR6</strain>
    </source>
</reference>
<proteinExistence type="predicted"/>
<evidence type="ECO:0000313" key="5">
    <source>
        <dbReference type="EMBL" id="MDN3921993.1"/>
    </source>
</evidence>
<evidence type="ECO:0000313" key="6">
    <source>
        <dbReference type="Proteomes" id="UP001228044"/>
    </source>
</evidence>
<evidence type="ECO:0000259" key="4">
    <source>
        <dbReference type="PROSITE" id="PS50887"/>
    </source>
</evidence>
<evidence type="ECO:0000256" key="1">
    <source>
        <dbReference type="ARBA" id="ARBA00012528"/>
    </source>
</evidence>
<dbReference type="RefSeq" id="WP_290360293.1">
    <property type="nucleotide sequence ID" value="NZ_JAUHHC010000004.1"/>
</dbReference>
<keyword evidence="3" id="KW-0175">Coiled coil</keyword>
<dbReference type="Proteomes" id="UP001228044">
    <property type="component" value="Unassembled WGS sequence"/>
</dbReference>
<feature type="coiled-coil region" evidence="3">
    <location>
        <begin position="148"/>
        <end position="175"/>
    </location>
</feature>
<organism evidence="5 6">
    <name type="scientific">Roseateles violae</name>
    <dbReference type="NCBI Taxonomy" id="3058042"/>
    <lineage>
        <taxon>Bacteria</taxon>
        <taxon>Pseudomonadati</taxon>
        <taxon>Pseudomonadota</taxon>
        <taxon>Betaproteobacteria</taxon>
        <taxon>Burkholderiales</taxon>
        <taxon>Sphaerotilaceae</taxon>
        <taxon>Roseateles</taxon>
    </lineage>
</organism>
<keyword evidence="6" id="KW-1185">Reference proteome</keyword>
<gene>
    <name evidence="5" type="ORF">QWJ38_17010</name>
</gene>
<dbReference type="InterPro" id="IPR000160">
    <property type="entry name" value="GGDEF_dom"/>
</dbReference>
<dbReference type="Pfam" id="PF00990">
    <property type="entry name" value="GGDEF"/>
    <property type="match status" value="1"/>
</dbReference>
<dbReference type="PANTHER" id="PTHR45138">
    <property type="entry name" value="REGULATORY COMPONENTS OF SENSORY TRANSDUCTION SYSTEM"/>
    <property type="match status" value="1"/>
</dbReference>
<evidence type="ECO:0000256" key="3">
    <source>
        <dbReference type="SAM" id="Coils"/>
    </source>
</evidence>
<dbReference type="CDD" id="cd01949">
    <property type="entry name" value="GGDEF"/>
    <property type="match status" value="1"/>
</dbReference>